<dbReference type="AlphaFoldDB" id="A0A4R6YN56"/>
<dbReference type="Proteomes" id="UP000295293">
    <property type="component" value="Unassembled WGS sequence"/>
</dbReference>
<evidence type="ECO:0000313" key="2">
    <source>
        <dbReference type="Proteomes" id="UP000295293"/>
    </source>
</evidence>
<dbReference type="InterPro" id="IPR011008">
    <property type="entry name" value="Dimeric_a/b-barrel"/>
</dbReference>
<organism evidence="1 2">
    <name type="scientific">Tahibacter aquaticus</name>
    <dbReference type="NCBI Taxonomy" id="520092"/>
    <lineage>
        <taxon>Bacteria</taxon>
        <taxon>Pseudomonadati</taxon>
        <taxon>Pseudomonadota</taxon>
        <taxon>Gammaproteobacteria</taxon>
        <taxon>Lysobacterales</taxon>
        <taxon>Rhodanobacteraceae</taxon>
        <taxon>Tahibacter</taxon>
    </lineage>
</organism>
<dbReference type="Gene3D" id="3.30.70.100">
    <property type="match status" value="1"/>
</dbReference>
<accession>A0A4R6YN56</accession>
<evidence type="ECO:0008006" key="3">
    <source>
        <dbReference type="Google" id="ProtNLM"/>
    </source>
</evidence>
<dbReference type="RefSeq" id="WP_133821173.1">
    <property type="nucleotide sequence ID" value="NZ_SNZH01000018.1"/>
</dbReference>
<keyword evidence="2" id="KW-1185">Reference proteome</keyword>
<dbReference type="EMBL" id="SNZH01000018">
    <property type="protein sequence ID" value="TDR38960.1"/>
    <property type="molecule type" value="Genomic_DNA"/>
</dbReference>
<proteinExistence type="predicted"/>
<sequence length="111" mass="12947">MIARVWRGVTLASRADEYLEHLRDTGLRDFAQTPGNRGVQVIRRVQGEHCEFQIISLWDSMEAVRRFAGKEAERSRYWDADEEFLLEMEPLVRHYEVAEQIADPTLSQPAK</sequence>
<reference evidence="1 2" key="1">
    <citation type="submission" date="2019-03" db="EMBL/GenBank/DDBJ databases">
        <title>Genomic Encyclopedia of Type Strains, Phase IV (KMG-IV): sequencing the most valuable type-strain genomes for metagenomic binning, comparative biology and taxonomic classification.</title>
        <authorList>
            <person name="Goeker M."/>
        </authorList>
    </citation>
    <scope>NUCLEOTIDE SEQUENCE [LARGE SCALE GENOMIC DNA]</scope>
    <source>
        <strain evidence="1 2">DSM 21667</strain>
    </source>
</reference>
<comment type="caution">
    <text evidence="1">The sequence shown here is derived from an EMBL/GenBank/DDBJ whole genome shotgun (WGS) entry which is preliminary data.</text>
</comment>
<gene>
    <name evidence="1" type="ORF">DFR29_118103</name>
</gene>
<dbReference type="OrthoDB" id="165208at2"/>
<dbReference type="SUPFAM" id="SSF54909">
    <property type="entry name" value="Dimeric alpha+beta barrel"/>
    <property type="match status" value="1"/>
</dbReference>
<name>A0A4R6YN56_9GAMM</name>
<protein>
    <recommendedName>
        <fullName evidence="3">Antibiotic biosynthesis monooxygenase</fullName>
    </recommendedName>
</protein>
<evidence type="ECO:0000313" key="1">
    <source>
        <dbReference type="EMBL" id="TDR38960.1"/>
    </source>
</evidence>